<dbReference type="PROSITE" id="PS51032">
    <property type="entry name" value="AP2_ERF"/>
    <property type="match status" value="1"/>
</dbReference>
<reference evidence="9 10" key="1">
    <citation type="submission" date="2024-01" db="EMBL/GenBank/DDBJ databases">
        <title>Genome assemblies of Stephania.</title>
        <authorList>
            <person name="Yang L."/>
        </authorList>
    </citation>
    <scope>NUCLEOTIDE SEQUENCE [LARGE SCALE GENOMIC DNA]</scope>
    <source>
        <strain evidence="9">QJT</strain>
        <tissue evidence="9">Leaf</tissue>
    </source>
</reference>
<evidence type="ECO:0000256" key="2">
    <source>
        <dbReference type="ARBA" id="ARBA00023015"/>
    </source>
</evidence>
<keyword evidence="10" id="KW-1185">Reference proteome</keyword>
<dbReference type="PRINTS" id="PR00367">
    <property type="entry name" value="ETHRSPELEMNT"/>
</dbReference>
<dbReference type="EMBL" id="JBBNAE010000005">
    <property type="protein sequence ID" value="KAK9123382.1"/>
    <property type="molecule type" value="Genomic_DNA"/>
</dbReference>
<evidence type="ECO:0000256" key="3">
    <source>
        <dbReference type="ARBA" id="ARBA00023125"/>
    </source>
</evidence>
<feature type="region of interest" description="Disordered" evidence="7">
    <location>
        <begin position="85"/>
        <end position="108"/>
    </location>
</feature>
<keyword evidence="3" id="KW-0238">DNA-binding</keyword>
<keyword evidence="4" id="KW-0804">Transcription</keyword>
<dbReference type="GO" id="GO:0005634">
    <property type="term" value="C:nucleus"/>
    <property type="evidence" value="ECO:0007669"/>
    <property type="project" value="UniProtKB-SubCell"/>
</dbReference>
<evidence type="ECO:0000256" key="7">
    <source>
        <dbReference type="SAM" id="MobiDB-lite"/>
    </source>
</evidence>
<protein>
    <recommendedName>
        <fullName evidence="8">AP2/ERF domain-containing protein</fullName>
    </recommendedName>
</protein>
<dbReference type="CDD" id="cd00018">
    <property type="entry name" value="AP2"/>
    <property type="match status" value="1"/>
</dbReference>
<dbReference type="InterPro" id="IPR050913">
    <property type="entry name" value="AP2/ERF_ERF"/>
</dbReference>
<dbReference type="Gene3D" id="3.30.730.10">
    <property type="entry name" value="AP2/ERF domain"/>
    <property type="match status" value="1"/>
</dbReference>
<organism evidence="9 10">
    <name type="scientific">Stephania japonica</name>
    <dbReference type="NCBI Taxonomy" id="461633"/>
    <lineage>
        <taxon>Eukaryota</taxon>
        <taxon>Viridiplantae</taxon>
        <taxon>Streptophyta</taxon>
        <taxon>Embryophyta</taxon>
        <taxon>Tracheophyta</taxon>
        <taxon>Spermatophyta</taxon>
        <taxon>Magnoliopsida</taxon>
        <taxon>Ranunculales</taxon>
        <taxon>Menispermaceae</taxon>
        <taxon>Menispermoideae</taxon>
        <taxon>Cissampelideae</taxon>
        <taxon>Stephania</taxon>
    </lineage>
</organism>
<dbReference type="InterPro" id="IPR016177">
    <property type="entry name" value="DNA-bd_dom_sf"/>
</dbReference>
<evidence type="ECO:0000256" key="6">
    <source>
        <dbReference type="ARBA" id="ARBA00024343"/>
    </source>
</evidence>
<feature type="compositionally biased region" description="Low complexity" evidence="7">
    <location>
        <begin position="89"/>
        <end position="100"/>
    </location>
</feature>
<comment type="subcellular location">
    <subcellularLocation>
        <location evidence="1">Nucleus</location>
    </subcellularLocation>
</comment>
<dbReference type="Pfam" id="PF00847">
    <property type="entry name" value="AP2"/>
    <property type="match status" value="1"/>
</dbReference>
<sequence length="377" mass="41024">MGGPLVRTQATDNNNPKRKASSRGDKKFVGVRQRPSGRWVAEIKDSLQKVRLWLGTFDTAEEAARAYDEAARSLRGANARTNFDYSKNTTASAGSSTGGAEDFDSRNGSMCMPENLTPFSFEDHGQCEEGADGLLGALKAKLRDGKPIPIRIWDGRGKTPYGGDANKIDASSADQIDSSPSMSFPLGPSFQGRRQKAIDDNEGHRAITRVRRPRAPHQKISYSRCQPAADHHTALSNEHTTNELMQTQTSVIWAPPPESEPSLPYSPFIRQVEEAATTDHLSNMSSPLHHHQSANPNGNDLACVTDGQHSSLTRDSVADVEHKDHEMSCMLGGGGSLLLDSPSHEHNAQSHVDNMNIYGGALWDPNLLYDDVSSLLG</sequence>
<keyword evidence="2" id="KW-0805">Transcription regulation</keyword>
<evidence type="ECO:0000259" key="8">
    <source>
        <dbReference type="PROSITE" id="PS51032"/>
    </source>
</evidence>
<comment type="caution">
    <text evidence="9">The sequence shown here is derived from an EMBL/GenBank/DDBJ whole genome shotgun (WGS) entry which is preliminary data.</text>
</comment>
<gene>
    <name evidence="9" type="ORF">Sjap_012984</name>
</gene>
<evidence type="ECO:0000256" key="4">
    <source>
        <dbReference type="ARBA" id="ARBA00023163"/>
    </source>
</evidence>
<dbReference type="InterPro" id="IPR001471">
    <property type="entry name" value="AP2/ERF_dom"/>
</dbReference>
<keyword evidence="5" id="KW-0539">Nucleus</keyword>
<dbReference type="AlphaFoldDB" id="A0AAP0NXA3"/>
<dbReference type="FunFam" id="3.30.730.10:FF:000005">
    <property type="entry name" value="ethylene-responsive transcription factor RAP2-11"/>
    <property type="match status" value="1"/>
</dbReference>
<accession>A0AAP0NXA3</accession>
<dbReference type="GO" id="GO:0003700">
    <property type="term" value="F:DNA-binding transcription factor activity"/>
    <property type="evidence" value="ECO:0007669"/>
    <property type="project" value="InterPro"/>
</dbReference>
<dbReference type="Proteomes" id="UP001417504">
    <property type="component" value="Unassembled WGS sequence"/>
</dbReference>
<dbReference type="PANTHER" id="PTHR31194:SF189">
    <property type="entry name" value="AP2_ERF DOMAIN-CONTAINING PROTEIN"/>
    <property type="match status" value="1"/>
</dbReference>
<feature type="domain" description="AP2/ERF" evidence="8">
    <location>
        <begin position="27"/>
        <end position="84"/>
    </location>
</feature>
<dbReference type="GO" id="GO:0003677">
    <property type="term" value="F:DNA binding"/>
    <property type="evidence" value="ECO:0007669"/>
    <property type="project" value="UniProtKB-KW"/>
</dbReference>
<evidence type="ECO:0000313" key="10">
    <source>
        <dbReference type="Proteomes" id="UP001417504"/>
    </source>
</evidence>
<evidence type="ECO:0000313" key="9">
    <source>
        <dbReference type="EMBL" id="KAK9123382.1"/>
    </source>
</evidence>
<evidence type="ECO:0000256" key="5">
    <source>
        <dbReference type="ARBA" id="ARBA00023242"/>
    </source>
</evidence>
<dbReference type="PANTHER" id="PTHR31194">
    <property type="entry name" value="SHN SHINE , DNA BINDING / TRANSCRIPTION FACTOR"/>
    <property type="match status" value="1"/>
</dbReference>
<dbReference type="SUPFAM" id="SSF54171">
    <property type="entry name" value="DNA-binding domain"/>
    <property type="match status" value="1"/>
</dbReference>
<evidence type="ECO:0000256" key="1">
    <source>
        <dbReference type="ARBA" id="ARBA00004123"/>
    </source>
</evidence>
<comment type="similarity">
    <text evidence="6">Belongs to the AP2/ERF transcription factor family. ERF subfamily.</text>
</comment>
<dbReference type="SMART" id="SM00380">
    <property type="entry name" value="AP2"/>
    <property type="match status" value="1"/>
</dbReference>
<dbReference type="InterPro" id="IPR036955">
    <property type="entry name" value="AP2/ERF_dom_sf"/>
</dbReference>
<name>A0AAP0NXA3_9MAGN</name>
<feature type="region of interest" description="Disordered" evidence="7">
    <location>
        <begin position="1"/>
        <end position="34"/>
    </location>
</feature>
<proteinExistence type="inferred from homology"/>